<evidence type="ECO:0000313" key="3">
    <source>
        <dbReference type="Proteomes" id="UP000184512"/>
    </source>
</evidence>
<evidence type="ECO:0008006" key="4">
    <source>
        <dbReference type="Google" id="ProtNLM"/>
    </source>
</evidence>
<dbReference type="EMBL" id="FQZG01000017">
    <property type="protein sequence ID" value="SHI86242.1"/>
    <property type="molecule type" value="Genomic_DNA"/>
</dbReference>
<accession>A0A1M6EL56</accession>
<keyword evidence="1" id="KW-0812">Transmembrane</keyword>
<feature type="transmembrane region" description="Helical" evidence="1">
    <location>
        <begin position="12"/>
        <end position="32"/>
    </location>
</feature>
<proteinExistence type="predicted"/>
<keyword evidence="3" id="KW-1185">Reference proteome</keyword>
<name>A0A1M6EL56_9ACTN</name>
<dbReference type="AlphaFoldDB" id="A0A1M6EL56"/>
<keyword evidence="1" id="KW-1133">Transmembrane helix</keyword>
<evidence type="ECO:0000256" key="1">
    <source>
        <dbReference type="SAM" id="Phobius"/>
    </source>
</evidence>
<keyword evidence="1" id="KW-0472">Membrane</keyword>
<organism evidence="2 3">
    <name type="scientific">Tessaracoccus bendigoensis DSM 12906</name>
    <dbReference type="NCBI Taxonomy" id="1123357"/>
    <lineage>
        <taxon>Bacteria</taxon>
        <taxon>Bacillati</taxon>
        <taxon>Actinomycetota</taxon>
        <taxon>Actinomycetes</taxon>
        <taxon>Propionibacteriales</taxon>
        <taxon>Propionibacteriaceae</taxon>
        <taxon>Tessaracoccus</taxon>
    </lineage>
</organism>
<dbReference type="RefSeq" id="WP_217652130.1">
    <property type="nucleotide sequence ID" value="NZ_FQZG01000017.1"/>
</dbReference>
<evidence type="ECO:0000313" key="2">
    <source>
        <dbReference type="EMBL" id="SHI86242.1"/>
    </source>
</evidence>
<reference evidence="2 3" key="1">
    <citation type="submission" date="2016-11" db="EMBL/GenBank/DDBJ databases">
        <authorList>
            <person name="Jaros S."/>
            <person name="Januszkiewicz K."/>
            <person name="Wedrychowicz H."/>
        </authorList>
    </citation>
    <scope>NUCLEOTIDE SEQUENCE [LARGE SCALE GENOMIC DNA]</scope>
    <source>
        <strain evidence="2 3">DSM 12906</strain>
    </source>
</reference>
<dbReference type="STRING" id="1123357.SAMN02745244_01227"/>
<feature type="transmembrane region" description="Helical" evidence="1">
    <location>
        <begin position="145"/>
        <end position="166"/>
    </location>
</feature>
<protein>
    <recommendedName>
        <fullName evidence="4">Transposase DDE domain-containing protein</fullName>
    </recommendedName>
</protein>
<gene>
    <name evidence="2" type="ORF">SAMN02745244_01227</name>
</gene>
<dbReference type="Proteomes" id="UP000184512">
    <property type="component" value="Unassembled WGS sequence"/>
</dbReference>
<sequence>MPFTGAWDAMTWFAIGYAAVLVATAYGIDALARRAAHSLERRRSGGFVYHESHDAWLCPEDQWLWPQSFDPENRVMRYQALPTVCNTCPVKDTCTVSDSGREMQRQVDPWPASESARFHRGIACTVGVLGAAWPLAEAAATEDHLVAWVLIGVAVLAVAATLPLFAHLRRTPADPTGVLLKSSDDNADERLLLARRQQTRRTVYRSDQPRRI</sequence>